<evidence type="ECO:0000256" key="12">
    <source>
        <dbReference type="ARBA" id="ARBA00048696"/>
    </source>
</evidence>
<reference evidence="14 15" key="1">
    <citation type="journal article" date="2012" name="PLoS ONE">
        <title>The genome characteristics and predicted function of methyl-group oxidation pathway in the obligate aceticlastic methanogens, Methanosaeta spp.</title>
        <authorList>
            <person name="Zhu J."/>
            <person name="Zheng H."/>
            <person name="Ai G."/>
            <person name="Zhang G."/>
            <person name="Liu D."/>
            <person name="Liu X."/>
            <person name="Dong X."/>
        </authorList>
    </citation>
    <scope>NUCLEOTIDE SEQUENCE [LARGE SCALE GENOMIC DNA]</scope>
    <source>
        <strain evidence="14 15">6Ac</strain>
    </source>
</reference>
<evidence type="ECO:0000256" key="4">
    <source>
        <dbReference type="ARBA" id="ARBA00022695"/>
    </source>
</evidence>
<dbReference type="Proteomes" id="UP000005877">
    <property type="component" value="Chromosome"/>
</dbReference>
<dbReference type="PANTHER" id="PTHR33571">
    <property type="entry name" value="SSL8005 PROTEIN"/>
    <property type="match status" value="1"/>
</dbReference>
<accession>G7WQQ3</accession>
<dbReference type="RefSeq" id="WP_014587863.1">
    <property type="nucleotide sequence ID" value="NC_017527.1"/>
</dbReference>
<evidence type="ECO:0000256" key="3">
    <source>
        <dbReference type="ARBA" id="ARBA00022679"/>
    </source>
</evidence>
<keyword evidence="6" id="KW-0547">Nucleotide-binding</keyword>
<evidence type="ECO:0000256" key="5">
    <source>
        <dbReference type="ARBA" id="ARBA00022723"/>
    </source>
</evidence>
<comment type="similarity">
    <text evidence="10">Belongs to the MntA antitoxin family.</text>
</comment>
<evidence type="ECO:0000256" key="10">
    <source>
        <dbReference type="ARBA" id="ARBA00038276"/>
    </source>
</evidence>
<keyword evidence="15" id="KW-1185">Reference proteome</keyword>
<dbReference type="KEGG" id="mhi:Mhar_2336"/>
<keyword evidence="2" id="KW-1277">Toxin-antitoxin system</keyword>
<evidence type="ECO:0000256" key="11">
    <source>
        <dbReference type="ARBA" id="ARBA00047518"/>
    </source>
</evidence>
<dbReference type="HOGENOM" id="CLU_130257_10_1_2"/>
<dbReference type="PATRIC" id="fig|1110509.7.peg.2585"/>
<keyword evidence="8" id="KW-0460">Magnesium</keyword>
<feature type="domain" description="Polymerase nucleotidyl transferase" evidence="13">
    <location>
        <begin position="7"/>
        <end position="90"/>
    </location>
</feature>
<organism evidence="14 15">
    <name type="scientific">Methanothrix harundinacea (strain 6Ac)</name>
    <name type="common">Methanosaeta harundinacea</name>
    <dbReference type="NCBI Taxonomy" id="1110509"/>
    <lineage>
        <taxon>Archaea</taxon>
        <taxon>Methanobacteriati</taxon>
        <taxon>Methanobacteriota</taxon>
        <taxon>Stenosarchaea group</taxon>
        <taxon>Methanomicrobia</taxon>
        <taxon>Methanotrichales</taxon>
        <taxon>Methanotrichaceae</taxon>
        <taxon>Methanothrix</taxon>
    </lineage>
</organism>
<dbReference type="GO" id="GO:0046872">
    <property type="term" value="F:metal ion binding"/>
    <property type="evidence" value="ECO:0007669"/>
    <property type="project" value="UniProtKB-KW"/>
</dbReference>
<dbReference type="PANTHER" id="PTHR33571:SF14">
    <property type="entry name" value="PROTEIN ADENYLYLTRANSFERASE MJ0435-RELATED"/>
    <property type="match status" value="1"/>
</dbReference>
<name>G7WQQ3_METH6</name>
<dbReference type="InterPro" id="IPR002934">
    <property type="entry name" value="Polymerase_NTP_transf_dom"/>
</dbReference>
<dbReference type="GO" id="GO:0070733">
    <property type="term" value="F:AMPylase activity"/>
    <property type="evidence" value="ECO:0007669"/>
    <property type="project" value="UniProtKB-EC"/>
</dbReference>
<dbReference type="EMBL" id="CP003117">
    <property type="protein sequence ID" value="AET65687.1"/>
    <property type="molecule type" value="Genomic_DNA"/>
</dbReference>
<dbReference type="SUPFAM" id="SSF81301">
    <property type="entry name" value="Nucleotidyltransferase"/>
    <property type="match status" value="1"/>
</dbReference>
<dbReference type="InterPro" id="IPR043519">
    <property type="entry name" value="NT_sf"/>
</dbReference>
<dbReference type="GeneID" id="12511515"/>
<dbReference type="EC" id="2.7.7.108" evidence="9"/>
<dbReference type="AlphaFoldDB" id="G7WQQ3"/>
<dbReference type="Gene3D" id="3.30.460.10">
    <property type="entry name" value="Beta Polymerase, domain 2"/>
    <property type="match status" value="1"/>
</dbReference>
<evidence type="ECO:0000259" key="13">
    <source>
        <dbReference type="Pfam" id="PF01909"/>
    </source>
</evidence>
<evidence type="ECO:0000256" key="8">
    <source>
        <dbReference type="ARBA" id="ARBA00022842"/>
    </source>
</evidence>
<comment type="catalytic activity">
    <reaction evidence="12">
        <text>L-tyrosyl-[protein] + ATP = O-(5'-adenylyl)-L-tyrosyl-[protein] + diphosphate</text>
        <dbReference type="Rhea" id="RHEA:54288"/>
        <dbReference type="Rhea" id="RHEA-COMP:10136"/>
        <dbReference type="Rhea" id="RHEA-COMP:13846"/>
        <dbReference type="ChEBI" id="CHEBI:30616"/>
        <dbReference type="ChEBI" id="CHEBI:33019"/>
        <dbReference type="ChEBI" id="CHEBI:46858"/>
        <dbReference type="ChEBI" id="CHEBI:83624"/>
        <dbReference type="EC" id="2.7.7.108"/>
    </reaction>
</comment>
<evidence type="ECO:0000256" key="1">
    <source>
        <dbReference type="ARBA" id="ARBA00001946"/>
    </source>
</evidence>
<dbReference type="GO" id="GO:0005524">
    <property type="term" value="F:ATP binding"/>
    <property type="evidence" value="ECO:0007669"/>
    <property type="project" value="UniProtKB-KW"/>
</dbReference>
<gene>
    <name evidence="14" type="ordered locus">Mhar_2336</name>
</gene>
<comment type="cofactor">
    <cofactor evidence="1">
        <name>Mg(2+)</name>
        <dbReference type="ChEBI" id="CHEBI:18420"/>
    </cofactor>
</comment>
<keyword evidence="7" id="KW-0067">ATP-binding</keyword>
<evidence type="ECO:0000256" key="2">
    <source>
        <dbReference type="ARBA" id="ARBA00022649"/>
    </source>
</evidence>
<evidence type="ECO:0000313" key="15">
    <source>
        <dbReference type="Proteomes" id="UP000005877"/>
    </source>
</evidence>
<dbReference type="InterPro" id="IPR052038">
    <property type="entry name" value="Type-VII_TA_antitoxin"/>
</dbReference>
<keyword evidence="5" id="KW-0479">Metal-binding</keyword>
<evidence type="ECO:0000256" key="6">
    <source>
        <dbReference type="ARBA" id="ARBA00022741"/>
    </source>
</evidence>
<comment type="catalytic activity">
    <reaction evidence="11">
        <text>O-(5'-adenylyl)-L-tyrosyl-[protein] + ATP = O-[5'-(adenylyl-(5'-&gt;3')-adenylyl)]-L-tyrosyl-[protein] + diphosphate</text>
        <dbReference type="Rhea" id="RHEA:66528"/>
        <dbReference type="Rhea" id="RHEA-COMP:13846"/>
        <dbReference type="Rhea" id="RHEA-COMP:17046"/>
        <dbReference type="ChEBI" id="CHEBI:30616"/>
        <dbReference type="ChEBI" id="CHEBI:33019"/>
        <dbReference type="ChEBI" id="CHEBI:83624"/>
        <dbReference type="ChEBI" id="CHEBI:167160"/>
    </reaction>
</comment>
<evidence type="ECO:0000313" key="14">
    <source>
        <dbReference type="EMBL" id="AET65687.1"/>
    </source>
</evidence>
<evidence type="ECO:0000256" key="7">
    <source>
        <dbReference type="ARBA" id="ARBA00022840"/>
    </source>
</evidence>
<keyword evidence="4" id="KW-0548">Nucleotidyltransferase</keyword>
<keyword evidence="3 14" id="KW-0808">Transferase</keyword>
<evidence type="ECO:0000256" key="9">
    <source>
        <dbReference type="ARBA" id="ARBA00034531"/>
    </source>
</evidence>
<proteinExistence type="inferred from homology"/>
<dbReference type="CDD" id="cd05403">
    <property type="entry name" value="NT_KNTase_like"/>
    <property type="match status" value="1"/>
</dbReference>
<protein>
    <recommendedName>
        <fullName evidence="9">protein adenylyltransferase</fullName>
        <ecNumber evidence="9">2.7.7.108</ecNumber>
    </recommendedName>
</protein>
<sequence length="93" mass="10634">MEALKLLKEHENEIKRRFGVKRIGIFGSHARGEGKETSDVDVLVEFVEPSFDNFMDLAFFLEDLFGRDVDLVTTRGLSPYIAPFVEREVVWAG</sequence>
<dbReference type="Pfam" id="PF01909">
    <property type="entry name" value="NTP_transf_2"/>
    <property type="match status" value="1"/>
</dbReference>
<dbReference type="OrthoDB" id="61846at2157"/>